<evidence type="ECO:0000313" key="2">
    <source>
        <dbReference type="Proteomes" id="UP000646827"/>
    </source>
</evidence>
<name>A0A8H7R7Y8_9FUNG</name>
<comment type="caution">
    <text evidence="1">The sequence shown here is derived from an EMBL/GenBank/DDBJ whole genome shotgun (WGS) entry which is preliminary data.</text>
</comment>
<proteinExistence type="predicted"/>
<accession>A0A8H7R7Y8</accession>
<dbReference type="Proteomes" id="UP000646827">
    <property type="component" value="Unassembled WGS sequence"/>
</dbReference>
<gene>
    <name evidence="1" type="ORF">INT45_009245</name>
</gene>
<organism evidence="1 2">
    <name type="scientific">Circinella minor</name>
    <dbReference type="NCBI Taxonomy" id="1195481"/>
    <lineage>
        <taxon>Eukaryota</taxon>
        <taxon>Fungi</taxon>
        <taxon>Fungi incertae sedis</taxon>
        <taxon>Mucoromycota</taxon>
        <taxon>Mucoromycotina</taxon>
        <taxon>Mucoromycetes</taxon>
        <taxon>Mucorales</taxon>
        <taxon>Lichtheimiaceae</taxon>
        <taxon>Circinella</taxon>
    </lineage>
</organism>
<protein>
    <submittedName>
        <fullName evidence="1">Uncharacterized protein</fullName>
    </submittedName>
</protein>
<dbReference type="EMBL" id="JAEPRB010001293">
    <property type="protein sequence ID" value="KAG2205848.1"/>
    <property type="molecule type" value="Genomic_DNA"/>
</dbReference>
<keyword evidence="2" id="KW-1185">Reference proteome</keyword>
<dbReference type="AlphaFoldDB" id="A0A8H7R7Y8"/>
<evidence type="ECO:0000313" key="1">
    <source>
        <dbReference type="EMBL" id="KAG2205848.1"/>
    </source>
</evidence>
<reference evidence="1 2" key="1">
    <citation type="submission" date="2020-12" db="EMBL/GenBank/DDBJ databases">
        <title>Metabolic potential, ecology and presence of endohyphal bacteria is reflected in genomic diversity of Mucoromycotina.</title>
        <authorList>
            <person name="Muszewska A."/>
            <person name="Okrasinska A."/>
            <person name="Steczkiewicz K."/>
            <person name="Drgas O."/>
            <person name="Orlowska M."/>
            <person name="Perlinska-Lenart U."/>
            <person name="Aleksandrzak-Piekarczyk T."/>
            <person name="Szatraj K."/>
            <person name="Zielenkiewicz U."/>
            <person name="Pilsyk S."/>
            <person name="Malc E."/>
            <person name="Mieczkowski P."/>
            <person name="Kruszewska J.S."/>
            <person name="Biernat P."/>
            <person name="Pawlowska J."/>
        </authorList>
    </citation>
    <scope>NUCLEOTIDE SEQUENCE [LARGE SCALE GENOMIC DNA]</scope>
    <source>
        <strain evidence="1 2">CBS 142.35</strain>
    </source>
</reference>
<sequence length="83" mass="9225">MTGKQTKGQGTKAMNITTDNLSNSGQFVKCAFSGYNEYKKTEEANAMLEKKKRDVKKSEGEGLNEVVTANVEKLYEEGIKDLE</sequence>